<evidence type="ECO:0000313" key="2">
    <source>
        <dbReference type="Proteomes" id="UP000009875"/>
    </source>
</evidence>
<evidence type="ECO:0000313" key="1">
    <source>
        <dbReference type="EMBL" id="EKU93625.1"/>
    </source>
</evidence>
<dbReference type="STRING" id="883081.HMPREF9698_00920"/>
<protein>
    <recommendedName>
        <fullName evidence="3">CopG family transcriptional regulator</fullName>
    </recommendedName>
</protein>
<dbReference type="OrthoDB" id="2166423at2"/>
<keyword evidence="2" id="KW-1185">Reference proteome</keyword>
<dbReference type="RefSeq" id="WP_003777843.1">
    <property type="nucleotide sequence ID" value="NZ_JH992958.1"/>
</dbReference>
<organism evidence="1 2">
    <name type="scientific">Alloiococcus otitis ATCC 51267</name>
    <dbReference type="NCBI Taxonomy" id="883081"/>
    <lineage>
        <taxon>Bacteria</taxon>
        <taxon>Bacillati</taxon>
        <taxon>Bacillota</taxon>
        <taxon>Bacilli</taxon>
        <taxon>Lactobacillales</taxon>
        <taxon>Carnobacteriaceae</taxon>
        <taxon>Alloiococcus</taxon>
    </lineage>
</organism>
<dbReference type="Gene3D" id="1.10.1220.10">
    <property type="entry name" value="Met repressor-like"/>
    <property type="match status" value="1"/>
</dbReference>
<dbReference type="Proteomes" id="UP000009875">
    <property type="component" value="Unassembled WGS sequence"/>
</dbReference>
<name>K9EWL8_9LACT</name>
<dbReference type="InterPro" id="IPR013321">
    <property type="entry name" value="Arc_rbn_hlx_hlx"/>
</dbReference>
<reference evidence="1 2" key="1">
    <citation type="submission" date="2012-09" db="EMBL/GenBank/DDBJ databases">
        <title>The Genome Sequence of Alloiococcus otitis ATCC 51267.</title>
        <authorList>
            <consortium name="The Broad Institute Genome Sequencing Platform"/>
            <person name="Earl A."/>
            <person name="Ward D."/>
            <person name="Feldgarden M."/>
            <person name="Gevers D."/>
            <person name="Huys G."/>
            <person name="Walker B."/>
            <person name="Young S.K."/>
            <person name="Zeng Q."/>
            <person name="Gargeya S."/>
            <person name="Fitzgerald M."/>
            <person name="Haas B."/>
            <person name="Abouelleil A."/>
            <person name="Alvarado L."/>
            <person name="Arachchi H.M."/>
            <person name="Berlin A.M."/>
            <person name="Chapman S.B."/>
            <person name="Goldberg J."/>
            <person name="Griggs A."/>
            <person name="Gujja S."/>
            <person name="Hansen M."/>
            <person name="Howarth C."/>
            <person name="Imamovic A."/>
            <person name="Larimer J."/>
            <person name="McCowen C."/>
            <person name="Montmayeur A."/>
            <person name="Murphy C."/>
            <person name="Neiman D."/>
            <person name="Pearson M."/>
            <person name="Priest M."/>
            <person name="Roberts A."/>
            <person name="Saif S."/>
            <person name="Shea T."/>
            <person name="Sisk P."/>
            <person name="Sykes S."/>
            <person name="Wortman J."/>
            <person name="Nusbaum C."/>
            <person name="Birren B."/>
        </authorList>
    </citation>
    <scope>NUCLEOTIDE SEQUENCE [LARGE SCALE GENOMIC DNA]</scope>
    <source>
        <strain evidence="1 2">ATCC 51267</strain>
    </source>
</reference>
<comment type="caution">
    <text evidence="1">The sequence shown here is derived from an EMBL/GenBank/DDBJ whole genome shotgun (WGS) entry which is preliminary data.</text>
</comment>
<proteinExistence type="predicted"/>
<dbReference type="GO" id="GO:0006355">
    <property type="term" value="P:regulation of DNA-templated transcription"/>
    <property type="evidence" value="ECO:0007669"/>
    <property type="project" value="InterPro"/>
</dbReference>
<sequence length="83" mass="9668">MEEQQSKELTVKVDSGTYNAFQAYCEESSFDQDEIVEHLMDRFVDESRMMINQMRKGYAEMANLNLEIAAEFSECDNEVNINL</sequence>
<dbReference type="HOGENOM" id="CLU_167511_2_0_9"/>
<evidence type="ECO:0008006" key="3">
    <source>
        <dbReference type="Google" id="ProtNLM"/>
    </source>
</evidence>
<dbReference type="EMBL" id="AGXA01000018">
    <property type="protein sequence ID" value="EKU93625.1"/>
    <property type="molecule type" value="Genomic_DNA"/>
</dbReference>
<accession>K9EWL8</accession>
<dbReference type="AlphaFoldDB" id="K9EWL8"/>
<gene>
    <name evidence="1" type="ORF">HMPREF9698_00920</name>
</gene>